<accession>D8SJY4</accession>
<dbReference type="KEGG" id="smo:SELMODRAFT_422909"/>
<evidence type="ECO:0000256" key="1">
    <source>
        <dbReference type="ARBA" id="ARBA00001946"/>
    </source>
</evidence>
<dbReference type="GO" id="GO:0052725">
    <property type="term" value="F:inositol-1,3,4-trisphosphate 6-kinase activity"/>
    <property type="evidence" value="ECO:0000318"/>
    <property type="project" value="GO_Central"/>
</dbReference>
<dbReference type="InParanoid" id="D8SJY4"/>
<dbReference type="EMBL" id="GL377624">
    <property type="protein sequence ID" value="EFJ15240.1"/>
    <property type="molecule type" value="Genomic_DNA"/>
</dbReference>
<dbReference type="STRING" id="88036.D8SJY4"/>
<reference evidence="12 13" key="1">
    <citation type="journal article" date="2011" name="Science">
        <title>The Selaginella genome identifies genetic changes associated with the evolution of vascular plants.</title>
        <authorList>
            <person name="Banks J.A."/>
            <person name="Nishiyama T."/>
            <person name="Hasebe M."/>
            <person name="Bowman J.L."/>
            <person name="Gribskov M."/>
            <person name="dePamphilis C."/>
            <person name="Albert V.A."/>
            <person name="Aono N."/>
            <person name="Aoyama T."/>
            <person name="Ambrose B.A."/>
            <person name="Ashton N.W."/>
            <person name="Axtell M.J."/>
            <person name="Barker E."/>
            <person name="Barker M.S."/>
            <person name="Bennetzen J.L."/>
            <person name="Bonawitz N.D."/>
            <person name="Chapple C."/>
            <person name="Cheng C."/>
            <person name="Correa L.G."/>
            <person name="Dacre M."/>
            <person name="DeBarry J."/>
            <person name="Dreyer I."/>
            <person name="Elias M."/>
            <person name="Engstrom E.M."/>
            <person name="Estelle M."/>
            <person name="Feng L."/>
            <person name="Finet C."/>
            <person name="Floyd S.K."/>
            <person name="Frommer W.B."/>
            <person name="Fujita T."/>
            <person name="Gramzow L."/>
            <person name="Gutensohn M."/>
            <person name="Harholt J."/>
            <person name="Hattori M."/>
            <person name="Heyl A."/>
            <person name="Hirai T."/>
            <person name="Hiwatashi Y."/>
            <person name="Ishikawa M."/>
            <person name="Iwata M."/>
            <person name="Karol K.G."/>
            <person name="Koehler B."/>
            <person name="Kolukisaoglu U."/>
            <person name="Kubo M."/>
            <person name="Kurata T."/>
            <person name="Lalonde S."/>
            <person name="Li K."/>
            <person name="Li Y."/>
            <person name="Litt A."/>
            <person name="Lyons E."/>
            <person name="Manning G."/>
            <person name="Maruyama T."/>
            <person name="Michael T.P."/>
            <person name="Mikami K."/>
            <person name="Miyazaki S."/>
            <person name="Morinaga S."/>
            <person name="Murata T."/>
            <person name="Mueller-Roeber B."/>
            <person name="Nelson D.R."/>
            <person name="Obara M."/>
            <person name="Oguri Y."/>
            <person name="Olmstead R.G."/>
            <person name="Onodera N."/>
            <person name="Petersen B.L."/>
            <person name="Pils B."/>
            <person name="Prigge M."/>
            <person name="Rensing S.A."/>
            <person name="Riano-Pachon D.M."/>
            <person name="Roberts A.W."/>
            <person name="Sato Y."/>
            <person name="Scheller H.V."/>
            <person name="Schulz B."/>
            <person name="Schulz C."/>
            <person name="Shakirov E.V."/>
            <person name="Shibagaki N."/>
            <person name="Shinohara N."/>
            <person name="Shippen D.E."/>
            <person name="Soerensen I."/>
            <person name="Sotooka R."/>
            <person name="Sugimoto N."/>
            <person name="Sugita M."/>
            <person name="Sumikawa N."/>
            <person name="Tanurdzic M."/>
            <person name="Theissen G."/>
            <person name="Ulvskov P."/>
            <person name="Wakazuki S."/>
            <person name="Weng J.K."/>
            <person name="Willats W.W."/>
            <person name="Wipf D."/>
            <person name="Wolf P.G."/>
            <person name="Yang L."/>
            <person name="Zimmer A.D."/>
            <person name="Zhu Q."/>
            <person name="Mitros T."/>
            <person name="Hellsten U."/>
            <person name="Loque D."/>
            <person name="Otillar R."/>
            <person name="Salamov A."/>
            <person name="Schmutz J."/>
            <person name="Shapiro H."/>
            <person name="Lindquist E."/>
            <person name="Lucas S."/>
            <person name="Rokhsar D."/>
            <person name="Grigoriev I.V."/>
        </authorList>
    </citation>
    <scope>NUCLEOTIDE SEQUENCE [LARGE SCALE GENOMIC DNA]</scope>
</reference>
<dbReference type="GO" id="GO:0000287">
    <property type="term" value="F:magnesium ion binding"/>
    <property type="evidence" value="ECO:0007669"/>
    <property type="project" value="InterPro"/>
</dbReference>
<dbReference type="FunCoup" id="D8SJY4">
    <property type="interactions" value="2062"/>
</dbReference>
<evidence type="ECO:0000256" key="9">
    <source>
        <dbReference type="ARBA" id="ARBA00022842"/>
    </source>
</evidence>
<keyword evidence="7" id="KW-0418">Kinase</keyword>
<feature type="domain" description="Inositol 1,3,4-trisphosphate 5/6-kinase ATP-grasp" evidence="10">
    <location>
        <begin position="273"/>
        <end position="430"/>
    </location>
</feature>
<dbReference type="PANTHER" id="PTHR14217:SF1">
    <property type="entry name" value="INOSITOL-TETRAKISPHOSPHATE 1-KINASE"/>
    <property type="match status" value="1"/>
</dbReference>
<dbReference type="Pfam" id="PF17927">
    <property type="entry name" value="Ins134_P3_kin_N"/>
    <property type="match status" value="1"/>
</dbReference>
<evidence type="ECO:0000313" key="12">
    <source>
        <dbReference type="EMBL" id="EFJ15240.1"/>
    </source>
</evidence>
<dbReference type="GO" id="GO:0052726">
    <property type="term" value="F:inositol-1,3,4-trisphosphate 5-kinase activity"/>
    <property type="evidence" value="ECO:0000318"/>
    <property type="project" value="GO_Central"/>
</dbReference>
<keyword evidence="9" id="KW-0460">Magnesium</keyword>
<dbReference type="PANTHER" id="PTHR14217">
    <property type="entry name" value="INOSITOL-TETRAKISPHOSPHATE 1-KINASE"/>
    <property type="match status" value="1"/>
</dbReference>
<feature type="domain" description="Inositol-tetrakisphosphate 1-kinase N-terminal" evidence="11">
    <location>
        <begin position="143"/>
        <end position="240"/>
    </location>
</feature>
<gene>
    <name evidence="12" type="ORF">SELMODRAFT_422909</name>
</gene>
<dbReference type="Gene3D" id="3.30.1490.220">
    <property type="match status" value="1"/>
</dbReference>
<evidence type="ECO:0000256" key="3">
    <source>
        <dbReference type="ARBA" id="ARBA00011245"/>
    </source>
</evidence>
<evidence type="ECO:0000256" key="7">
    <source>
        <dbReference type="ARBA" id="ARBA00022777"/>
    </source>
</evidence>
<dbReference type="InterPro" id="IPR040464">
    <property type="entry name" value="InsP(3)kin_ATP-grasp"/>
</dbReference>
<evidence type="ECO:0000259" key="10">
    <source>
        <dbReference type="Pfam" id="PF05770"/>
    </source>
</evidence>
<evidence type="ECO:0000256" key="8">
    <source>
        <dbReference type="ARBA" id="ARBA00022840"/>
    </source>
</evidence>
<dbReference type="Gramene" id="EFJ15240">
    <property type="protein sequence ID" value="EFJ15240"/>
    <property type="gene ID" value="SELMODRAFT_422909"/>
</dbReference>
<comment type="similarity">
    <text evidence="2">Belongs to the ITPK1 family.</text>
</comment>
<dbReference type="GO" id="GO:0032957">
    <property type="term" value="P:inositol trisphosphate metabolic process"/>
    <property type="evidence" value="ECO:0007669"/>
    <property type="project" value="InterPro"/>
</dbReference>
<dbReference type="PIRSF" id="PIRSF038163">
    <property type="entry name" value="ITPK_uncN"/>
    <property type="match status" value="1"/>
</dbReference>
<evidence type="ECO:0000259" key="11">
    <source>
        <dbReference type="Pfam" id="PF17927"/>
    </source>
</evidence>
<dbReference type="Pfam" id="PF05770">
    <property type="entry name" value="Ins134_P3_kin"/>
    <property type="match status" value="1"/>
</dbReference>
<keyword evidence="8" id="KW-0067">ATP-binding</keyword>
<evidence type="ECO:0000256" key="2">
    <source>
        <dbReference type="ARBA" id="ARBA00009601"/>
    </source>
</evidence>
<dbReference type="Gene3D" id="3.40.50.11370">
    <property type="match status" value="1"/>
</dbReference>
<keyword evidence="6" id="KW-0547">Nucleotide-binding</keyword>
<name>D8SJY4_SELML</name>
<comment type="subunit">
    <text evidence="3">Monomer.</text>
</comment>
<evidence type="ECO:0000256" key="4">
    <source>
        <dbReference type="ARBA" id="ARBA00022679"/>
    </source>
</evidence>
<protein>
    <submittedName>
        <fullName evidence="12">Uncharacterized protein</fullName>
    </submittedName>
</protein>
<keyword evidence="13" id="KW-1185">Reference proteome</keyword>
<dbReference type="InterPro" id="IPR041429">
    <property type="entry name" value="ITPK1_N"/>
</dbReference>
<evidence type="ECO:0000313" key="13">
    <source>
        <dbReference type="Proteomes" id="UP000001514"/>
    </source>
</evidence>
<dbReference type="HOGENOM" id="CLU_041857_2_0_1"/>
<keyword evidence="4" id="KW-0808">Transferase</keyword>
<evidence type="ECO:0000256" key="6">
    <source>
        <dbReference type="ARBA" id="ARBA00022741"/>
    </source>
</evidence>
<dbReference type="AlphaFoldDB" id="D8SJY4"/>
<keyword evidence="5" id="KW-0479">Metal-binding</keyword>
<dbReference type="eggNOG" id="ENOG502QQ6B">
    <property type="taxonomic scope" value="Eukaryota"/>
</dbReference>
<dbReference type="InterPro" id="IPR008656">
    <property type="entry name" value="Inositol_tetrakis-P_1-kinase"/>
</dbReference>
<dbReference type="OrthoDB" id="25308at2759"/>
<proteinExistence type="inferred from homology"/>
<dbReference type="GO" id="GO:0047325">
    <property type="term" value="F:inositol-3,4,5,6-tetrakisphosphate 1-kinase activity"/>
    <property type="evidence" value="ECO:0000318"/>
    <property type="project" value="GO_Central"/>
</dbReference>
<comment type="cofactor">
    <cofactor evidence="1">
        <name>Mg(2+)</name>
        <dbReference type="ChEBI" id="CHEBI:18420"/>
    </cofactor>
</comment>
<sequence length="436" mass="48105">MAQQGFTRAVVLDEAIVFQQCDENAADSLRPGADKLLIRLSRSGLFVGLFFRSDISARKSQALREIGVSKGLHLIQTFSDQSQVLSEAQCVVVCAEKNLEEFKASLDSSWNFIAAEDSTLQLESLPFAITSLIKKELGNKITLVGHCMNWKREKDLLQRGALPFMSTFGMSFTPLDLSSSLDRQLSVVDIVLNKATDEIVSVSKVVSDTNEKWINFSDRFNKLERYLQEHPDIHVVDPTDRVTPLMDRVATQSLLEELPLIEVAAGGPIVRPPRCVKVTGFDDAALFDKLKSANLVVPTIVKPQIACGASESHTMAIVFEDRGYSNLAVPLPAVIQEYVDHQSVIFKFYVLGEQVFYSTRKSTPDAVVLRTMINTEAPSIVFDSLKTLPTGRAVDEKAAESALDITAMRSTAAVLRRKLGLTIIGFDVVVSMCVLM</sequence>
<dbReference type="Proteomes" id="UP000001514">
    <property type="component" value="Unassembled WGS sequence"/>
</dbReference>
<dbReference type="GO" id="GO:0005524">
    <property type="term" value="F:ATP binding"/>
    <property type="evidence" value="ECO:0007669"/>
    <property type="project" value="UniProtKB-KW"/>
</dbReference>
<organism evidence="13">
    <name type="scientific">Selaginella moellendorffii</name>
    <name type="common">Spikemoss</name>
    <dbReference type="NCBI Taxonomy" id="88036"/>
    <lineage>
        <taxon>Eukaryota</taxon>
        <taxon>Viridiplantae</taxon>
        <taxon>Streptophyta</taxon>
        <taxon>Embryophyta</taxon>
        <taxon>Tracheophyta</taxon>
        <taxon>Lycopodiopsida</taxon>
        <taxon>Selaginellales</taxon>
        <taxon>Selaginellaceae</taxon>
        <taxon>Selaginella</taxon>
    </lineage>
</organism>
<evidence type="ECO:0000256" key="5">
    <source>
        <dbReference type="ARBA" id="ARBA00022723"/>
    </source>
</evidence>